<dbReference type="CDD" id="cd00086">
    <property type="entry name" value="homeodomain"/>
    <property type="match status" value="1"/>
</dbReference>
<evidence type="ECO:0000256" key="8">
    <source>
        <dbReference type="ARBA" id="ARBA00023163"/>
    </source>
</evidence>
<feature type="domain" description="Homeobox" evidence="14">
    <location>
        <begin position="180"/>
        <end position="240"/>
    </location>
</feature>
<comment type="similarity">
    <text evidence="3 10">Belongs to the Abd-B homeobox family.</text>
</comment>
<comment type="subcellular location">
    <subcellularLocation>
        <location evidence="2 10 11 12">Nucleus</location>
    </subcellularLocation>
</comment>
<keyword evidence="5 10" id="KW-0805">Transcription regulation</keyword>
<keyword evidence="8 10" id="KW-0804">Transcription</keyword>
<evidence type="ECO:0000259" key="14">
    <source>
        <dbReference type="PROSITE" id="PS50071"/>
    </source>
</evidence>
<evidence type="ECO:0000256" key="12">
    <source>
        <dbReference type="RuleBase" id="RU000682"/>
    </source>
</evidence>
<evidence type="ECO:0000256" key="10">
    <source>
        <dbReference type="PIRNR" id="PIRNR037109"/>
    </source>
</evidence>
<dbReference type="GO" id="GO:0048704">
    <property type="term" value="P:embryonic skeletal system morphogenesis"/>
    <property type="evidence" value="ECO:0007669"/>
    <property type="project" value="TreeGrafter"/>
</dbReference>
<dbReference type="InterPro" id="IPR020479">
    <property type="entry name" value="HD_metazoa"/>
</dbReference>
<dbReference type="InterPro" id="IPR017970">
    <property type="entry name" value="Homeobox_CS"/>
</dbReference>
<proteinExistence type="inferred from homology"/>
<keyword evidence="9 10" id="KW-0539">Nucleus</keyword>
<dbReference type="GO" id="GO:0009952">
    <property type="term" value="P:anterior/posterior pattern specification"/>
    <property type="evidence" value="ECO:0007669"/>
    <property type="project" value="TreeGrafter"/>
</dbReference>
<dbReference type="PANTHER" id="PTHR45970:SF3">
    <property type="entry name" value="HOMEOBOX PROTEIN HOX-A9"/>
    <property type="match status" value="1"/>
</dbReference>
<dbReference type="GeneID" id="109525577"/>
<dbReference type="PANTHER" id="PTHR45970">
    <property type="entry name" value="AGAP004664-PA"/>
    <property type="match status" value="1"/>
</dbReference>
<dbReference type="GO" id="GO:0005634">
    <property type="term" value="C:nucleus"/>
    <property type="evidence" value="ECO:0007669"/>
    <property type="project" value="UniProtKB-SubCell"/>
</dbReference>
<dbReference type="InterPro" id="IPR006711">
    <property type="entry name" value="Hox9_activation_N"/>
</dbReference>
<dbReference type="GO" id="GO:0000978">
    <property type="term" value="F:RNA polymerase II cis-regulatory region sequence-specific DNA binding"/>
    <property type="evidence" value="ECO:0007669"/>
    <property type="project" value="TreeGrafter"/>
</dbReference>
<dbReference type="PROSITE" id="PS00027">
    <property type="entry name" value="HOMEOBOX_1"/>
    <property type="match status" value="1"/>
</dbReference>
<evidence type="ECO:0000256" key="4">
    <source>
        <dbReference type="ARBA" id="ARBA00022473"/>
    </source>
</evidence>
<keyword evidence="6 10" id="KW-0238">DNA-binding</keyword>
<dbReference type="OMA" id="MFTRSWA"/>
<evidence type="ECO:0000256" key="11">
    <source>
        <dbReference type="PROSITE-ProRule" id="PRU00108"/>
    </source>
</evidence>
<dbReference type="PIRSF" id="PIRSF037109">
    <property type="entry name" value="Homeobox_Hox9"/>
    <property type="match status" value="1"/>
</dbReference>
<dbReference type="GO" id="GO:0000981">
    <property type="term" value="F:DNA-binding transcription factor activity, RNA polymerase II-specific"/>
    <property type="evidence" value="ECO:0007669"/>
    <property type="project" value="UniProtKB-UniRule"/>
</dbReference>
<evidence type="ECO:0000313" key="16">
    <source>
        <dbReference type="Proteomes" id="UP000264820"/>
    </source>
</evidence>
<dbReference type="Gene3D" id="1.10.10.60">
    <property type="entry name" value="Homeodomain-like"/>
    <property type="match status" value="1"/>
</dbReference>
<evidence type="ECO:0000256" key="5">
    <source>
        <dbReference type="ARBA" id="ARBA00023015"/>
    </source>
</evidence>
<dbReference type="GeneTree" id="ENSGT00940000164628"/>
<dbReference type="Pfam" id="PF00046">
    <property type="entry name" value="Homeodomain"/>
    <property type="match status" value="1"/>
</dbReference>
<dbReference type="PRINTS" id="PR00024">
    <property type="entry name" value="HOMEOBOX"/>
</dbReference>
<dbReference type="GO" id="GO:0009954">
    <property type="term" value="P:proximal/distal pattern formation"/>
    <property type="evidence" value="ECO:0007669"/>
    <property type="project" value="TreeGrafter"/>
</dbReference>
<accession>A0A3Q2XHQ1</accession>
<feature type="DNA-binding region" description="Homeobox" evidence="11">
    <location>
        <begin position="182"/>
        <end position="241"/>
    </location>
</feature>
<evidence type="ECO:0000256" key="2">
    <source>
        <dbReference type="ARBA" id="ARBA00004123"/>
    </source>
</evidence>
<dbReference type="Ensembl" id="ENSHCOT00000007825.1">
    <property type="protein sequence ID" value="ENSHCOP00000003985.1"/>
    <property type="gene ID" value="ENSHCOG00000000165.1"/>
</dbReference>
<keyword evidence="7 11" id="KW-0371">Homeobox</keyword>
<dbReference type="InterPro" id="IPR001356">
    <property type="entry name" value="HD"/>
</dbReference>
<feature type="compositionally biased region" description="Polar residues" evidence="13">
    <location>
        <begin position="147"/>
        <end position="158"/>
    </location>
</feature>
<evidence type="ECO:0000256" key="6">
    <source>
        <dbReference type="ARBA" id="ARBA00023125"/>
    </source>
</evidence>
<reference evidence="15" key="2">
    <citation type="submission" date="2025-09" db="UniProtKB">
        <authorList>
            <consortium name="Ensembl"/>
        </authorList>
    </citation>
    <scope>IDENTIFICATION</scope>
</reference>
<organism evidence="15 16">
    <name type="scientific">Hippocampus comes</name>
    <name type="common">Tiger tail seahorse</name>
    <dbReference type="NCBI Taxonomy" id="109280"/>
    <lineage>
        <taxon>Eukaryota</taxon>
        <taxon>Metazoa</taxon>
        <taxon>Chordata</taxon>
        <taxon>Craniata</taxon>
        <taxon>Vertebrata</taxon>
        <taxon>Euteleostomi</taxon>
        <taxon>Actinopterygii</taxon>
        <taxon>Neopterygii</taxon>
        <taxon>Teleostei</taxon>
        <taxon>Neoteleostei</taxon>
        <taxon>Acanthomorphata</taxon>
        <taxon>Syngnathiaria</taxon>
        <taxon>Syngnathiformes</taxon>
        <taxon>Syngnathoidei</taxon>
        <taxon>Syngnathidae</taxon>
        <taxon>Hippocampus</taxon>
    </lineage>
</organism>
<reference evidence="15" key="1">
    <citation type="submission" date="2025-08" db="UniProtKB">
        <authorList>
            <consortium name="Ensembl"/>
        </authorList>
    </citation>
    <scope>IDENTIFICATION</scope>
</reference>
<evidence type="ECO:0000256" key="3">
    <source>
        <dbReference type="ARBA" id="ARBA00006317"/>
    </source>
</evidence>
<comment type="function">
    <text evidence="1 10">Sequence-specific transcription factor which is part of a developmental regulatory system that provides cells with specific positional identities on the anterior-posterior axis.</text>
</comment>
<evidence type="ECO:0000256" key="7">
    <source>
        <dbReference type="ARBA" id="ARBA00023155"/>
    </source>
</evidence>
<dbReference type="SUPFAM" id="SSF46689">
    <property type="entry name" value="Homeodomain-like"/>
    <property type="match status" value="1"/>
</dbReference>
<name>A0A3Q2XHQ1_HIPCM</name>
<evidence type="ECO:0000256" key="13">
    <source>
        <dbReference type="SAM" id="MobiDB-lite"/>
    </source>
</evidence>
<dbReference type="KEGG" id="hcq:109525577"/>
<dbReference type="InterPro" id="IPR009057">
    <property type="entry name" value="Homeodomain-like_sf"/>
</dbReference>
<dbReference type="RefSeq" id="XP_019741718.1">
    <property type="nucleotide sequence ID" value="XM_019886159.1"/>
</dbReference>
<dbReference type="AlphaFoldDB" id="A0A3Q2XHQ1"/>
<dbReference type="GO" id="GO:0006351">
    <property type="term" value="P:DNA-templated transcription"/>
    <property type="evidence" value="ECO:0007669"/>
    <property type="project" value="InterPro"/>
</dbReference>
<keyword evidence="4 10" id="KW-0217">Developmental protein</keyword>
<evidence type="ECO:0000313" key="15">
    <source>
        <dbReference type="Ensembl" id="ENSHCOP00000003985.1"/>
    </source>
</evidence>
<protein>
    <recommendedName>
        <fullName evidence="10">Homeobox protein</fullName>
    </recommendedName>
</protein>
<dbReference type="InterPro" id="IPR017112">
    <property type="entry name" value="HXA9/HXB9/HXC9"/>
</dbReference>
<dbReference type="CTD" id="58048"/>
<feature type="region of interest" description="Disordered" evidence="13">
    <location>
        <begin position="144"/>
        <end position="184"/>
    </location>
</feature>
<sequence>MSTLSYYADVPELQEDVPARFPSTAGVEQAMLAEYGGQEACPLQKSSIFGASWAPIAAHPPNTAAPTYIHHHYTGSGEGDGMFARSWALEPVSAPLCLTGLPTTAAMHYEIKPEPLIGSGECTTLETHTPLLSDAEGAAALAEVPCESTSTSKPTVESPSAADRREMDADNPSSNWLHAKPTRKKRCPYTKHQILELEKEFLYNMYLPRDRRYEVARLLNLTERQVKIWFQNRRMKMKKDNKDRRRDS</sequence>
<dbReference type="Proteomes" id="UP000264820">
    <property type="component" value="Unplaced"/>
</dbReference>
<dbReference type="OrthoDB" id="6159439at2759"/>
<dbReference type="Pfam" id="PF04617">
    <property type="entry name" value="Hox9_act"/>
    <property type="match status" value="1"/>
</dbReference>
<keyword evidence="16" id="KW-1185">Reference proteome</keyword>
<dbReference type="SMART" id="SM00389">
    <property type="entry name" value="HOX"/>
    <property type="match status" value="1"/>
</dbReference>
<dbReference type="PROSITE" id="PS50071">
    <property type="entry name" value="HOMEOBOX_2"/>
    <property type="match status" value="1"/>
</dbReference>
<evidence type="ECO:0000256" key="9">
    <source>
        <dbReference type="ARBA" id="ARBA00023242"/>
    </source>
</evidence>
<evidence type="ECO:0000256" key="1">
    <source>
        <dbReference type="ARBA" id="ARBA00003263"/>
    </source>
</evidence>